<proteinExistence type="predicted"/>
<evidence type="ECO:0000313" key="1">
    <source>
        <dbReference type="EMBL" id="JAH35006.1"/>
    </source>
</evidence>
<accession>A0A0E9S141</accession>
<organism evidence="1">
    <name type="scientific">Anguilla anguilla</name>
    <name type="common">European freshwater eel</name>
    <name type="synonym">Muraena anguilla</name>
    <dbReference type="NCBI Taxonomy" id="7936"/>
    <lineage>
        <taxon>Eukaryota</taxon>
        <taxon>Metazoa</taxon>
        <taxon>Chordata</taxon>
        <taxon>Craniata</taxon>
        <taxon>Vertebrata</taxon>
        <taxon>Euteleostomi</taxon>
        <taxon>Actinopterygii</taxon>
        <taxon>Neopterygii</taxon>
        <taxon>Teleostei</taxon>
        <taxon>Anguilliformes</taxon>
        <taxon>Anguillidae</taxon>
        <taxon>Anguilla</taxon>
    </lineage>
</organism>
<name>A0A0E9S141_ANGAN</name>
<reference evidence="1" key="1">
    <citation type="submission" date="2014-11" db="EMBL/GenBank/DDBJ databases">
        <authorList>
            <person name="Amaro Gonzalez C."/>
        </authorList>
    </citation>
    <scope>NUCLEOTIDE SEQUENCE</scope>
</reference>
<dbReference type="EMBL" id="GBXM01073571">
    <property type="protein sequence ID" value="JAH35006.1"/>
    <property type="molecule type" value="Transcribed_RNA"/>
</dbReference>
<reference evidence="1" key="2">
    <citation type="journal article" date="2015" name="Fish Shellfish Immunol.">
        <title>Early steps in the European eel (Anguilla anguilla)-Vibrio vulnificus interaction in the gills: Role of the RtxA13 toxin.</title>
        <authorList>
            <person name="Callol A."/>
            <person name="Pajuelo D."/>
            <person name="Ebbesson L."/>
            <person name="Teles M."/>
            <person name="MacKenzie S."/>
            <person name="Amaro C."/>
        </authorList>
    </citation>
    <scope>NUCLEOTIDE SEQUENCE</scope>
</reference>
<sequence>MLQPLMYN</sequence>
<protein>
    <submittedName>
        <fullName evidence="1">Uncharacterized protein</fullName>
    </submittedName>
</protein>